<name>A0A6P3C5P8_BURL3</name>
<evidence type="ECO:0000313" key="3">
    <source>
        <dbReference type="Proteomes" id="UP000494110"/>
    </source>
</evidence>
<feature type="region of interest" description="Disordered" evidence="1">
    <location>
        <begin position="550"/>
        <end position="572"/>
    </location>
</feature>
<sequence>MRDRIGIVADDVADQHHLGEGIALALGRIADRAQVALVEVLEAREDRAALLRRFEQVVLDLDDARDRLARLAEEFEADGARVRGHLVQHPARGRDEPVAAFLLHARQAGEELVGHVLAEPFLAEPAAFDLEHFGAQQLLARRVRAVEPLQLETRDRDVVDLALVVLVARDFEPVAVRVDHPPPGQVVERGAPQHGLLAARVHRDVAADARCVERGRIDREHVAGRFGRLGHAARDDARAGEDRRHLVRDARQLGQLDRAELFELLGVDHRGERRERHRAARVAGAAAARDHGQAELEAGLDQAGDLGFAIGGQHDERVFDTPVGRVGHVRHARQPVEADVVLLRAAAERLGRATAQVGHLLEFVGELVDRALRGGFEHLDARCAFAAGVVAVLGEIRAAALADFGEAVVQRLDQQRAALRVVEQVVLQVRVAAHDPDVAEHFIQHPCRAARAALGAQFVKHRPRLFAEQADHDLAIREGRVVVGNLAQTGRGVGGDGGGRAMRIENLWCVHVRTTRKADTPCTGVGKRVGAILGKSVLLPGARLSFLGPERATRPSWPATGPGGTRNDQHDRARRACRSAAGLAARGVGFNGAIRGCLCIFRSLIQNGILTHDRAMRDTSDRSWGYPREPRQAWLGAISRDHSPSVRSVTTRLNR</sequence>
<protein>
    <submittedName>
        <fullName evidence="2">Uncharacterized protein</fullName>
    </submittedName>
</protein>
<evidence type="ECO:0000313" key="2">
    <source>
        <dbReference type="EMBL" id="VWD62819.1"/>
    </source>
</evidence>
<reference evidence="2 3" key="1">
    <citation type="submission" date="2019-09" db="EMBL/GenBank/DDBJ databases">
        <authorList>
            <person name="Depoorter E."/>
        </authorList>
    </citation>
    <scope>NUCLEOTIDE SEQUENCE [LARGE SCALE GENOMIC DNA]</scope>
    <source>
        <strain evidence="2">R-39750</strain>
    </source>
</reference>
<proteinExistence type="predicted"/>
<accession>A0A6P3C5P8</accession>
<dbReference type="AlphaFoldDB" id="A0A6P3C5P8"/>
<gene>
    <name evidence="2" type="ORF">BLA39750_07628</name>
</gene>
<evidence type="ECO:0000256" key="1">
    <source>
        <dbReference type="SAM" id="MobiDB-lite"/>
    </source>
</evidence>
<organism evidence="2 3">
    <name type="scientific">Burkholderia lata (strain ATCC 17760 / DSM 23089 / LMG 22485 / NCIMB 9086 / R18194 / 383)</name>
    <dbReference type="NCBI Taxonomy" id="482957"/>
    <lineage>
        <taxon>Bacteria</taxon>
        <taxon>Pseudomonadati</taxon>
        <taxon>Pseudomonadota</taxon>
        <taxon>Betaproteobacteria</taxon>
        <taxon>Burkholderiales</taxon>
        <taxon>Burkholderiaceae</taxon>
        <taxon>Burkholderia</taxon>
        <taxon>Burkholderia cepacia complex</taxon>
    </lineage>
</organism>
<dbReference type="Proteomes" id="UP000494110">
    <property type="component" value="Unassembled WGS sequence"/>
</dbReference>
<dbReference type="EMBL" id="CABVQN010000065">
    <property type="protein sequence ID" value="VWD62819.1"/>
    <property type="molecule type" value="Genomic_DNA"/>
</dbReference>